<proteinExistence type="inferred from homology"/>
<dbReference type="GO" id="GO:0031956">
    <property type="term" value="F:medium-chain fatty acid-CoA ligase activity"/>
    <property type="evidence" value="ECO:0007669"/>
    <property type="project" value="TreeGrafter"/>
</dbReference>
<dbReference type="InterPro" id="IPR042099">
    <property type="entry name" value="ANL_N_sf"/>
</dbReference>
<feature type="domain" description="AMP-dependent synthetase/ligase" evidence="3">
    <location>
        <begin position="4"/>
        <end position="352"/>
    </location>
</feature>
<dbReference type="InterPro" id="IPR025110">
    <property type="entry name" value="AMP-bd_C"/>
</dbReference>
<reference evidence="5 6" key="1">
    <citation type="journal article" date="2012" name="J. Bacteriol.">
        <title>Genome sequence of proteorhodopsin-containing sea ice bacterium Glaciecola punicea ACAM 611T.</title>
        <authorList>
            <person name="Qin Q.-L."/>
            <person name="Xie B.-B."/>
            <person name="Shu Y.-L."/>
            <person name="Rong J.-C."/>
            <person name="Zhao D.-L."/>
            <person name="Zhang X.-Y."/>
            <person name="Chen X.-L."/>
            <person name="Zhou B.-C."/>
            <person name="Zhanga Y.-Z."/>
        </authorList>
    </citation>
    <scope>NUCLEOTIDE SEQUENCE [LARGE SCALE GENOMIC DNA]</scope>
    <source>
        <strain evidence="5 6">ACAM 611</strain>
    </source>
</reference>
<dbReference type="Gene3D" id="3.40.50.12780">
    <property type="entry name" value="N-terminal domain of ligase-like"/>
    <property type="match status" value="1"/>
</dbReference>
<dbReference type="STRING" id="56804.BAE46_13615"/>
<dbReference type="Proteomes" id="UP000053586">
    <property type="component" value="Unassembled WGS sequence"/>
</dbReference>
<evidence type="ECO:0000256" key="1">
    <source>
        <dbReference type="ARBA" id="ARBA00006432"/>
    </source>
</evidence>
<evidence type="ECO:0000259" key="3">
    <source>
        <dbReference type="Pfam" id="PF00501"/>
    </source>
</evidence>
<keyword evidence="2" id="KW-0436">Ligase</keyword>
<dbReference type="RefSeq" id="WP_006005303.1">
    <property type="nucleotide sequence ID" value="NZ_BAET01000016.1"/>
</dbReference>
<dbReference type="Gene3D" id="3.30.300.30">
    <property type="match status" value="1"/>
</dbReference>
<evidence type="ECO:0000256" key="2">
    <source>
        <dbReference type="ARBA" id="ARBA00022598"/>
    </source>
</evidence>
<dbReference type="SUPFAM" id="SSF56801">
    <property type="entry name" value="Acetyl-CoA synthetase-like"/>
    <property type="match status" value="1"/>
</dbReference>
<dbReference type="InterPro" id="IPR045851">
    <property type="entry name" value="AMP-bd_C_sf"/>
</dbReference>
<comment type="similarity">
    <text evidence="1">Belongs to the ATP-dependent AMP-binding enzyme family.</text>
</comment>
<comment type="caution">
    <text evidence="5">The sequence shown here is derived from an EMBL/GenBank/DDBJ whole genome shotgun (WGS) entry which is preliminary data.</text>
</comment>
<dbReference type="EMBL" id="BAET01000016">
    <property type="protein sequence ID" value="GAB55821.1"/>
    <property type="molecule type" value="Genomic_DNA"/>
</dbReference>
<dbReference type="PANTHER" id="PTHR43201:SF5">
    <property type="entry name" value="MEDIUM-CHAIN ACYL-COA LIGASE ACSF2, MITOCHONDRIAL"/>
    <property type="match status" value="1"/>
</dbReference>
<accession>H5TBZ4</accession>
<sequence length="510" mass="57396">MKHFSKKAENSPDKIAVIFDDNVALSYAQLNKASIAFGNYMQHLGVDSSKPVAVLMENRYEYIVCALTLLRMGMQLVPINSHLKQAEITYIVTDSDAALLITSDLYKDVCKNLSLTILNVDDEKVWGAIKRKFESTFSVEYAFKQSEGQVLFYSSGTTGKPKGILRPVNDRPFGTPAPIEEFLSNYYKFDCQSVYLCPAPLYHAAPLNWTLSVLRYGGCVVVMPKFDAENALRLIDTYKVDVTQFVPTMFVRMLSLSTTIKQRYSQSSLRIVAHAGAPCAPEIKHKMIDWWGMIIHEYYAGSETNGLTAITPEEWLEHPGSVGKAVLGELHICNEHGVPEVAGTTGQIYFSGLPPFSYKGDERKTQEAYNEKGWSTLGDIGYIDAEGFLYLKDRKNFMIISGGVNIYPLEVENTLMSYDLILDVAVVGVPHEELGEEVVAVIQLHDYYNKSPQLANEIIEFCREKIAHFKCPKRVVFTTELPRLPNGKLLKRHIKDNLLEAISSKKEIKR</sequence>
<dbReference type="PANTHER" id="PTHR43201">
    <property type="entry name" value="ACYL-COA SYNTHETASE"/>
    <property type="match status" value="1"/>
</dbReference>
<dbReference type="Pfam" id="PF00501">
    <property type="entry name" value="AMP-binding"/>
    <property type="match status" value="1"/>
</dbReference>
<dbReference type="eggNOG" id="COG0318">
    <property type="taxonomic scope" value="Bacteria"/>
</dbReference>
<evidence type="ECO:0008006" key="7">
    <source>
        <dbReference type="Google" id="ProtNLM"/>
    </source>
</evidence>
<protein>
    <recommendedName>
        <fullName evidence="7">Acyl-CoA synthetase</fullName>
    </recommendedName>
</protein>
<evidence type="ECO:0000259" key="4">
    <source>
        <dbReference type="Pfam" id="PF13193"/>
    </source>
</evidence>
<evidence type="ECO:0000313" key="5">
    <source>
        <dbReference type="EMBL" id="GAB55821.1"/>
    </source>
</evidence>
<evidence type="ECO:0000313" key="6">
    <source>
        <dbReference type="Proteomes" id="UP000053586"/>
    </source>
</evidence>
<name>H5TBZ4_9ALTE</name>
<keyword evidence="6" id="KW-1185">Reference proteome</keyword>
<organism evidence="5 6">
    <name type="scientific">Glaciecola punicea ACAM 611</name>
    <dbReference type="NCBI Taxonomy" id="1121923"/>
    <lineage>
        <taxon>Bacteria</taxon>
        <taxon>Pseudomonadati</taxon>
        <taxon>Pseudomonadota</taxon>
        <taxon>Gammaproteobacteria</taxon>
        <taxon>Alteromonadales</taxon>
        <taxon>Alteromonadaceae</taxon>
        <taxon>Glaciecola</taxon>
    </lineage>
</organism>
<dbReference type="AlphaFoldDB" id="H5TBZ4"/>
<dbReference type="Pfam" id="PF13193">
    <property type="entry name" value="AMP-binding_C"/>
    <property type="match status" value="1"/>
</dbReference>
<dbReference type="OrthoDB" id="9803968at2"/>
<feature type="domain" description="AMP-binding enzyme C-terminal" evidence="4">
    <location>
        <begin position="410"/>
        <end position="488"/>
    </location>
</feature>
<dbReference type="GO" id="GO:0006631">
    <property type="term" value="P:fatty acid metabolic process"/>
    <property type="evidence" value="ECO:0007669"/>
    <property type="project" value="TreeGrafter"/>
</dbReference>
<dbReference type="InterPro" id="IPR000873">
    <property type="entry name" value="AMP-dep_synth/lig_dom"/>
</dbReference>
<gene>
    <name evidence="5" type="ORF">GPUN_1705</name>
</gene>
<reference evidence="5 6" key="2">
    <citation type="journal article" date="2017" name="Antonie Van Leeuwenhoek">
        <title>Rhizobium rhizosphaerae sp. nov., a novel species isolated from rice rhizosphere.</title>
        <authorList>
            <person name="Zhao J.J."/>
            <person name="Zhang J."/>
            <person name="Zhang R.J."/>
            <person name="Zhang C.W."/>
            <person name="Yin H.Q."/>
            <person name="Zhang X.X."/>
        </authorList>
    </citation>
    <scope>NUCLEOTIDE SEQUENCE [LARGE SCALE GENOMIC DNA]</scope>
    <source>
        <strain evidence="5 6">ACAM 611</strain>
    </source>
</reference>